<protein>
    <recommendedName>
        <fullName evidence="4">ABC transmembrane type-1 domain-containing protein</fullName>
    </recommendedName>
</protein>
<accession>A0ABY8U098</accession>
<evidence type="ECO:0000313" key="3">
    <source>
        <dbReference type="Proteomes" id="UP001244341"/>
    </source>
</evidence>
<feature type="transmembrane region" description="Helical" evidence="1">
    <location>
        <begin position="21"/>
        <end position="48"/>
    </location>
</feature>
<gene>
    <name evidence="2" type="ORF">OEZ85_003169</name>
</gene>
<reference evidence="2 3" key="1">
    <citation type="submission" date="2023-05" db="EMBL/GenBank/DDBJ databases">
        <title>A 100% complete, gapless, phased diploid assembly of the Scenedesmus obliquus UTEX 3031 genome.</title>
        <authorList>
            <person name="Biondi T.C."/>
            <person name="Hanschen E.R."/>
            <person name="Kwon T."/>
            <person name="Eng W."/>
            <person name="Kruse C.P.S."/>
            <person name="Koehler S.I."/>
            <person name="Kunde Y."/>
            <person name="Gleasner C.D."/>
            <person name="You Mak K.T."/>
            <person name="Polle J."/>
            <person name="Hovde B.T."/>
            <person name="Starkenburg S.R."/>
        </authorList>
    </citation>
    <scope>NUCLEOTIDE SEQUENCE [LARGE SCALE GENOMIC DNA]</scope>
    <source>
        <strain evidence="2 3">DOE0152z</strain>
    </source>
</reference>
<keyword evidence="1" id="KW-0472">Membrane</keyword>
<name>A0ABY8U098_TETOB</name>
<evidence type="ECO:0000313" key="2">
    <source>
        <dbReference type="EMBL" id="WIA14667.1"/>
    </source>
</evidence>
<keyword evidence="1" id="KW-0812">Transmembrane</keyword>
<sequence length="202" mass="21093">MQSPGYTSLPGGWQQERRRSVVTWGAYQIPAVPLACSLLIITGLPMWAAGMLQARATTDSIFKDLGVAADSVDRLKAAVLTAVLLLSPLVAVVLGLNVWLEASRAARPGHTETGLSLSHYTSSSTKTWLLADLNSKLQEAVRSLSIAVAGALLLLVGQSVLFGYLAGQAVHAARDLEDLLKQGDGMLVVGGAAAGRSSMAEA</sequence>
<organism evidence="2 3">
    <name type="scientific">Tetradesmus obliquus</name>
    <name type="common">Green alga</name>
    <name type="synonym">Acutodesmus obliquus</name>
    <dbReference type="NCBI Taxonomy" id="3088"/>
    <lineage>
        <taxon>Eukaryota</taxon>
        <taxon>Viridiplantae</taxon>
        <taxon>Chlorophyta</taxon>
        <taxon>core chlorophytes</taxon>
        <taxon>Chlorophyceae</taxon>
        <taxon>CS clade</taxon>
        <taxon>Sphaeropleales</taxon>
        <taxon>Scenedesmaceae</taxon>
        <taxon>Tetradesmus</taxon>
    </lineage>
</organism>
<evidence type="ECO:0008006" key="4">
    <source>
        <dbReference type="Google" id="ProtNLM"/>
    </source>
</evidence>
<proteinExistence type="predicted"/>
<keyword evidence="3" id="KW-1185">Reference proteome</keyword>
<evidence type="ECO:0000256" key="1">
    <source>
        <dbReference type="SAM" id="Phobius"/>
    </source>
</evidence>
<feature type="transmembrane region" description="Helical" evidence="1">
    <location>
        <begin position="77"/>
        <end position="100"/>
    </location>
</feature>
<feature type="transmembrane region" description="Helical" evidence="1">
    <location>
        <begin position="144"/>
        <end position="166"/>
    </location>
</feature>
<dbReference type="EMBL" id="CP126212">
    <property type="protein sequence ID" value="WIA14667.1"/>
    <property type="molecule type" value="Genomic_DNA"/>
</dbReference>
<keyword evidence="1" id="KW-1133">Transmembrane helix</keyword>
<dbReference type="Proteomes" id="UP001244341">
    <property type="component" value="Chromosome 5b"/>
</dbReference>